<dbReference type="Gene3D" id="3.40.50.1820">
    <property type="entry name" value="alpha/beta hydrolase"/>
    <property type="match status" value="1"/>
</dbReference>
<keyword evidence="4" id="KW-1185">Reference proteome</keyword>
<proteinExistence type="predicted"/>
<dbReference type="GO" id="GO:0016787">
    <property type="term" value="F:hydrolase activity"/>
    <property type="evidence" value="ECO:0007669"/>
    <property type="project" value="InterPro"/>
</dbReference>
<feature type="region of interest" description="Disordered" evidence="1">
    <location>
        <begin position="1"/>
        <end position="24"/>
    </location>
</feature>
<sequence>MVLGMMPPTLGGPRPAGPYGSATEPVELRNRAGAVIRGAVHRPLAAGPPELVVLAVAGLGEPMRRTLSPALYLLAAGYTVVRFDPTNSVGRSEGPMLDFTPARLADDIVDVGRWAAERWAPCEVAVYGCSVSARASLRAAAQAPGLFAAVGTLCCVVDLRATLHAIHGTDLVGRYCAPDAPEVRGTVSLLGHEVRAGGVRTLLHGDWVTLESARRDLAAAAGTRFVNVHGGRDPYVRTGDARSAFALPNADLRVVPDAGHHFAGRHRDAALGMLVEGYRAAFGQPWRPAARTGSDRCGLEALKAAEAELDHWWRTVPDETGGR</sequence>
<dbReference type="RefSeq" id="WP_146159308.1">
    <property type="nucleotide sequence ID" value="NZ_PVZC01000001.1"/>
</dbReference>
<evidence type="ECO:0000313" key="3">
    <source>
        <dbReference type="EMBL" id="PRY01630.1"/>
    </source>
</evidence>
<dbReference type="OrthoDB" id="63034at2"/>
<reference evidence="3 4" key="1">
    <citation type="submission" date="2018-03" db="EMBL/GenBank/DDBJ databases">
        <title>Genomic Encyclopedia of Archaeal and Bacterial Type Strains, Phase II (KMG-II): from individual species to whole genera.</title>
        <authorList>
            <person name="Goeker M."/>
        </authorList>
    </citation>
    <scope>NUCLEOTIDE SEQUENCE [LARGE SCALE GENOMIC DNA]</scope>
    <source>
        <strain evidence="3 4">DSM 45601</strain>
    </source>
</reference>
<feature type="domain" description="Xaa-Pro dipeptidyl-peptidase-like" evidence="2">
    <location>
        <begin position="59"/>
        <end position="162"/>
    </location>
</feature>
<dbReference type="SUPFAM" id="SSF53474">
    <property type="entry name" value="alpha/beta-Hydrolases"/>
    <property type="match status" value="1"/>
</dbReference>
<dbReference type="GO" id="GO:0016740">
    <property type="term" value="F:transferase activity"/>
    <property type="evidence" value="ECO:0007669"/>
    <property type="project" value="UniProtKB-KW"/>
</dbReference>
<dbReference type="Pfam" id="PF02129">
    <property type="entry name" value="Peptidase_S15"/>
    <property type="match status" value="1"/>
</dbReference>
<organism evidence="3 4">
    <name type="scientific">Allonocardiopsis opalescens</name>
    <dbReference type="NCBI Taxonomy" id="1144618"/>
    <lineage>
        <taxon>Bacteria</taxon>
        <taxon>Bacillati</taxon>
        <taxon>Actinomycetota</taxon>
        <taxon>Actinomycetes</taxon>
        <taxon>Streptosporangiales</taxon>
        <taxon>Allonocardiopsis</taxon>
    </lineage>
</organism>
<evidence type="ECO:0000313" key="4">
    <source>
        <dbReference type="Proteomes" id="UP000237846"/>
    </source>
</evidence>
<evidence type="ECO:0000256" key="1">
    <source>
        <dbReference type="SAM" id="MobiDB-lite"/>
    </source>
</evidence>
<evidence type="ECO:0000259" key="2">
    <source>
        <dbReference type="Pfam" id="PF02129"/>
    </source>
</evidence>
<keyword evidence="3" id="KW-0808">Transferase</keyword>
<accession>A0A2T0QCN2</accession>
<gene>
    <name evidence="3" type="ORF">CLV72_101213</name>
</gene>
<dbReference type="EMBL" id="PVZC01000001">
    <property type="protein sequence ID" value="PRY01630.1"/>
    <property type="molecule type" value="Genomic_DNA"/>
</dbReference>
<dbReference type="InterPro" id="IPR029058">
    <property type="entry name" value="AB_hydrolase_fold"/>
</dbReference>
<protein>
    <submittedName>
        <fullName evidence="3">Acyl transferase</fullName>
    </submittedName>
</protein>
<dbReference type="Proteomes" id="UP000237846">
    <property type="component" value="Unassembled WGS sequence"/>
</dbReference>
<dbReference type="AlphaFoldDB" id="A0A2T0QCN2"/>
<comment type="caution">
    <text evidence="3">The sequence shown here is derived from an EMBL/GenBank/DDBJ whole genome shotgun (WGS) entry which is preliminary data.</text>
</comment>
<dbReference type="InterPro" id="IPR000383">
    <property type="entry name" value="Xaa-Pro-like_dom"/>
</dbReference>
<name>A0A2T0QCN2_9ACTN</name>